<evidence type="ECO:0000313" key="3">
    <source>
        <dbReference type="Proteomes" id="UP000270094"/>
    </source>
</evidence>
<dbReference type="EMBL" id="UYYB01119371">
    <property type="protein sequence ID" value="VDM82783.1"/>
    <property type="molecule type" value="Genomic_DNA"/>
</dbReference>
<dbReference type="AlphaFoldDB" id="A0A3P7JPI0"/>
<organism evidence="2 3">
    <name type="scientific">Strongylus vulgaris</name>
    <name type="common">Blood worm</name>
    <dbReference type="NCBI Taxonomy" id="40348"/>
    <lineage>
        <taxon>Eukaryota</taxon>
        <taxon>Metazoa</taxon>
        <taxon>Ecdysozoa</taxon>
        <taxon>Nematoda</taxon>
        <taxon>Chromadorea</taxon>
        <taxon>Rhabditida</taxon>
        <taxon>Rhabditina</taxon>
        <taxon>Rhabditomorpha</taxon>
        <taxon>Strongyloidea</taxon>
        <taxon>Strongylidae</taxon>
        <taxon>Strongylus</taxon>
    </lineage>
</organism>
<dbReference type="InterPro" id="IPR011009">
    <property type="entry name" value="Kinase-like_dom_sf"/>
</dbReference>
<protein>
    <recommendedName>
        <fullName evidence="1">Serine-threonine/tyrosine-protein kinase catalytic domain-containing protein</fullName>
    </recommendedName>
</protein>
<dbReference type="Pfam" id="PF07714">
    <property type="entry name" value="PK_Tyr_Ser-Thr"/>
    <property type="match status" value="1"/>
</dbReference>
<dbReference type="Proteomes" id="UP000270094">
    <property type="component" value="Unassembled WGS sequence"/>
</dbReference>
<keyword evidence="3" id="KW-1185">Reference proteome</keyword>
<name>A0A3P7JPI0_STRVU</name>
<evidence type="ECO:0000259" key="1">
    <source>
        <dbReference type="Pfam" id="PF07714"/>
    </source>
</evidence>
<dbReference type="SUPFAM" id="SSF56112">
    <property type="entry name" value="Protein kinase-like (PK-like)"/>
    <property type="match status" value="1"/>
</dbReference>
<feature type="domain" description="Serine-threonine/tyrosine-protein kinase catalytic" evidence="1">
    <location>
        <begin position="2"/>
        <end position="34"/>
    </location>
</feature>
<sequence length="43" mass="4936">MKTAQKMPIKWMAPESITTYTFTQKTDVYTFGVSNGKFELTTI</sequence>
<dbReference type="OrthoDB" id="5894796at2759"/>
<dbReference type="GO" id="GO:0004672">
    <property type="term" value="F:protein kinase activity"/>
    <property type="evidence" value="ECO:0007669"/>
    <property type="project" value="InterPro"/>
</dbReference>
<proteinExistence type="predicted"/>
<dbReference type="InterPro" id="IPR001245">
    <property type="entry name" value="Ser-Thr/Tyr_kinase_cat_dom"/>
</dbReference>
<reference evidence="2 3" key="1">
    <citation type="submission" date="2018-11" db="EMBL/GenBank/DDBJ databases">
        <authorList>
            <consortium name="Pathogen Informatics"/>
        </authorList>
    </citation>
    <scope>NUCLEOTIDE SEQUENCE [LARGE SCALE GENOMIC DNA]</scope>
</reference>
<dbReference type="Gene3D" id="1.10.510.10">
    <property type="entry name" value="Transferase(Phosphotransferase) domain 1"/>
    <property type="match status" value="1"/>
</dbReference>
<accession>A0A3P7JPI0</accession>
<evidence type="ECO:0000313" key="2">
    <source>
        <dbReference type="EMBL" id="VDM82783.1"/>
    </source>
</evidence>
<gene>
    <name evidence="2" type="ORF">SVUK_LOCUS17781</name>
</gene>